<dbReference type="SUPFAM" id="SSF81336">
    <property type="entry name" value="F1F0 ATP synthase subunit A"/>
    <property type="match status" value="1"/>
</dbReference>
<keyword evidence="7 11" id="KW-1133">Transmembrane helix</keyword>
<dbReference type="HAMAP" id="MF_01393">
    <property type="entry name" value="ATP_synth_a_bact"/>
    <property type="match status" value="1"/>
</dbReference>
<dbReference type="PANTHER" id="PTHR42823:SF3">
    <property type="entry name" value="ATP SYNTHASE SUBUNIT A, CHLOROPLASTIC"/>
    <property type="match status" value="1"/>
</dbReference>
<comment type="subcellular location">
    <subcellularLocation>
        <location evidence="11 12">Cell membrane</location>
        <topology evidence="11 12">Multi-pass membrane protein</topology>
    </subcellularLocation>
    <subcellularLocation>
        <location evidence="1">Membrane</location>
        <topology evidence="1">Multi-pass membrane protein</topology>
    </subcellularLocation>
</comment>
<evidence type="ECO:0000256" key="6">
    <source>
        <dbReference type="ARBA" id="ARBA00022781"/>
    </source>
</evidence>
<keyword evidence="11" id="KW-1003">Cell membrane</keyword>
<dbReference type="GO" id="GO:0042777">
    <property type="term" value="P:proton motive force-driven plasma membrane ATP synthesis"/>
    <property type="evidence" value="ECO:0007669"/>
    <property type="project" value="TreeGrafter"/>
</dbReference>
<evidence type="ECO:0000256" key="10">
    <source>
        <dbReference type="ARBA" id="ARBA00023310"/>
    </source>
</evidence>
<dbReference type="NCBIfam" id="NF004479">
    <property type="entry name" value="PRK05815.1-4"/>
    <property type="match status" value="1"/>
</dbReference>
<dbReference type="PROSITE" id="PS00449">
    <property type="entry name" value="ATPASE_A"/>
    <property type="match status" value="1"/>
</dbReference>
<dbReference type="GO" id="GO:0046933">
    <property type="term" value="F:proton-transporting ATP synthase activity, rotational mechanism"/>
    <property type="evidence" value="ECO:0007669"/>
    <property type="project" value="UniProtKB-UniRule"/>
</dbReference>
<keyword evidence="10 11" id="KW-0066">ATP synthesis</keyword>
<comment type="similarity">
    <text evidence="2 11 12">Belongs to the ATPase A chain family.</text>
</comment>
<name>A0A084AD76_LACLC</name>
<dbReference type="GeneID" id="89633970"/>
<dbReference type="NCBIfam" id="TIGR01131">
    <property type="entry name" value="ATP_synt_6_or_A"/>
    <property type="match status" value="1"/>
</dbReference>
<evidence type="ECO:0000256" key="1">
    <source>
        <dbReference type="ARBA" id="ARBA00004141"/>
    </source>
</evidence>
<dbReference type="Pfam" id="PF00119">
    <property type="entry name" value="ATP-synt_A"/>
    <property type="match status" value="1"/>
</dbReference>
<feature type="transmembrane region" description="Helical" evidence="11">
    <location>
        <begin position="180"/>
        <end position="200"/>
    </location>
</feature>
<evidence type="ECO:0000256" key="8">
    <source>
        <dbReference type="ARBA" id="ARBA00023065"/>
    </source>
</evidence>
<comment type="function">
    <text evidence="11 12">Key component of the proton channel; it plays a direct role in the translocation of protons across the membrane.</text>
</comment>
<keyword evidence="5 11" id="KW-0812">Transmembrane</keyword>
<reference evidence="13 14" key="1">
    <citation type="submission" date="2014-06" db="EMBL/GenBank/DDBJ databases">
        <title>Draft genome sequence of the putrescine producing strain Lactococcus lactis subsp cremoris GE214.</title>
        <authorList>
            <person name="Ladero V."/>
            <person name="Linares D.M."/>
            <person name="del Rio B."/>
            <person name="Mayo B."/>
            <person name="Martin M.C."/>
            <person name="Fernandez M."/>
            <person name="Alvarez M.A."/>
        </authorList>
    </citation>
    <scope>NUCLEOTIDE SEQUENCE [LARGE SCALE GENOMIC DNA]</scope>
    <source>
        <strain evidence="13 14">GE214</strain>
    </source>
</reference>
<evidence type="ECO:0000256" key="3">
    <source>
        <dbReference type="ARBA" id="ARBA00022448"/>
    </source>
</evidence>
<dbReference type="CDD" id="cd00310">
    <property type="entry name" value="ATP-synt_Fo_a_6"/>
    <property type="match status" value="1"/>
</dbReference>
<keyword evidence="3 11" id="KW-0813">Transport</keyword>
<gene>
    <name evidence="11" type="primary">atpB</name>
    <name evidence="13" type="ORF">U725_00578</name>
</gene>
<evidence type="ECO:0000256" key="4">
    <source>
        <dbReference type="ARBA" id="ARBA00022547"/>
    </source>
</evidence>
<keyword evidence="4 11" id="KW-0138">CF(0)</keyword>
<evidence type="ECO:0000313" key="14">
    <source>
        <dbReference type="Proteomes" id="UP000028401"/>
    </source>
</evidence>
<comment type="caution">
    <text evidence="13">The sequence shown here is derived from an EMBL/GenBank/DDBJ whole genome shotgun (WGS) entry which is preliminary data.</text>
</comment>
<feature type="transmembrane region" description="Helical" evidence="11">
    <location>
        <begin position="74"/>
        <end position="94"/>
    </location>
</feature>
<dbReference type="InterPro" id="IPR035908">
    <property type="entry name" value="F0_ATP_A_sf"/>
</dbReference>
<dbReference type="RefSeq" id="WP_004255255.1">
    <property type="nucleotide sequence ID" value="NZ_AZSI01000012.1"/>
</dbReference>
<organism evidence="13 14">
    <name type="scientific">Lactococcus cremoris subsp. cremoris GE214</name>
    <dbReference type="NCBI Taxonomy" id="1415168"/>
    <lineage>
        <taxon>Bacteria</taxon>
        <taxon>Bacillati</taxon>
        <taxon>Bacillota</taxon>
        <taxon>Bacilli</taxon>
        <taxon>Lactobacillales</taxon>
        <taxon>Streptococcaceae</taxon>
        <taxon>Lactococcus</taxon>
        <taxon>Lactococcus cremoris subsp. cremoris</taxon>
    </lineage>
</organism>
<dbReference type="PATRIC" id="fig|1415168.3.peg.611"/>
<dbReference type="Gene3D" id="1.20.120.220">
    <property type="entry name" value="ATP synthase, F0 complex, subunit A"/>
    <property type="match status" value="1"/>
</dbReference>
<feature type="transmembrane region" description="Helical" evidence="11">
    <location>
        <begin position="206"/>
        <end position="229"/>
    </location>
</feature>
<evidence type="ECO:0000256" key="7">
    <source>
        <dbReference type="ARBA" id="ARBA00022989"/>
    </source>
</evidence>
<dbReference type="InterPro" id="IPR023011">
    <property type="entry name" value="ATP_synth_F0_asu_AS"/>
</dbReference>
<dbReference type="AlphaFoldDB" id="A0A084AD76"/>
<feature type="transmembrane region" description="Helical" evidence="11">
    <location>
        <begin position="114"/>
        <end position="132"/>
    </location>
</feature>
<dbReference type="InterPro" id="IPR045082">
    <property type="entry name" value="ATP_syn_F0_a_bact/chloroplast"/>
</dbReference>
<dbReference type="PANTHER" id="PTHR42823">
    <property type="entry name" value="ATP SYNTHASE SUBUNIT A, CHLOROPLASTIC"/>
    <property type="match status" value="1"/>
</dbReference>
<evidence type="ECO:0000313" key="13">
    <source>
        <dbReference type="EMBL" id="KEY63255.1"/>
    </source>
</evidence>
<dbReference type="InterPro" id="IPR000568">
    <property type="entry name" value="ATP_synth_F0_asu"/>
</dbReference>
<sequence length="237" mass="26339">MESTWTFNIGPIPFDGTITVMTFVTVLIVFGLVFWASRNMQLKPKGKQNVLEWVVDFVNGVSKDNVGPHEAPRFALMNFTLFSFLLIANCIGLVTKISTPGDVSLWKSPTANPTVDLTLALLVVVMSNTLGVQKFGFKGYLKVAFWKDPKGLLPMNILEEFTNALSLGLRLYGNIFAGEIMLGLIAGMIQSTMWMLPVAWILEVAWIGFSLFISALQAYVFVLLTNLYISHKIIAEH</sequence>
<feature type="transmembrane region" description="Helical" evidence="11">
    <location>
        <begin position="12"/>
        <end position="35"/>
    </location>
</feature>
<keyword evidence="9 11" id="KW-0472">Membrane</keyword>
<evidence type="ECO:0000256" key="9">
    <source>
        <dbReference type="ARBA" id="ARBA00023136"/>
    </source>
</evidence>
<dbReference type="GO" id="GO:0045259">
    <property type="term" value="C:proton-transporting ATP synthase complex"/>
    <property type="evidence" value="ECO:0007669"/>
    <property type="project" value="UniProtKB-KW"/>
</dbReference>
<dbReference type="Proteomes" id="UP000028401">
    <property type="component" value="Unassembled WGS sequence"/>
</dbReference>
<keyword evidence="8 11" id="KW-0406">Ion transport</keyword>
<proteinExistence type="inferred from homology"/>
<dbReference type="GeneID" id="61110028"/>
<dbReference type="EMBL" id="AZSI01000012">
    <property type="protein sequence ID" value="KEY63255.1"/>
    <property type="molecule type" value="Genomic_DNA"/>
</dbReference>
<dbReference type="GO" id="GO:0005886">
    <property type="term" value="C:plasma membrane"/>
    <property type="evidence" value="ECO:0007669"/>
    <property type="project" value="UniProtKB-SubCell"/>
</dbReference>
<dbReference type="PRINTS" id="PR00123">
    <property type="entry name" value="ATPASEA"/>
</dbReference>
<evidence type="ECO:0000256" key="11">
    <source>
        <dbReference type="HAMAP-Rule" id="MF_01393"/>
    </source>
</evidence>
<evidence type="ECO:0000256" key="12">
    <source>
        <dbReference type="RuleBase" id="RU000483"/>
    </source>
</evidence>
<accession>A0A084AD76</accession>
<keyword evidence="6 11" id="KW-0375">Hydrogen ion transport</keyword>
<evidence type="ECO:0000256" key="5">
    <source>
        <dbReference type="ARBA" id="ARBA00022692"/>
    </source>
</evidence>
<protein>
    <recommendedName>
        <fullName evidence="11 12">ATP synthase subunit a</fullName>
    </recommendedName>
    <alternativeName>
        <fullName evidence="11">ATP synthase F0 sector subunit a</fullName>
    </alternativeName>
    <alternativeName>
        <fullName evidence="11">F-ATPase subunit 6</fullName>
    </alternativeName>
</protein>
<evidence type="ECO:0000256" key="2">
    <source>
        <dbReference type="ARBA" id="ARBA00006810"/>
    </source>
</evidence>